<proteinExistence type="predicted"/>
<accession>A0A8S2EBY6</accession>
<gene>
    <name evidence="1" type="ORF">OVA965_LOCUS23195</name>
    <name evidence="2" type="ORF">TMI583_LOCUS23911</name>
</gene>
<dbReference type="EMBL" id="CAJOBA010034932">
    <property type="protein sequence ID" value="CAF3995004.1"/>
    <property type="molecule type" value="Genomic_DNA"/>
</dbReference>
<dbReference type="EMBL" id="CAJNOK010013405">
    <property type="protein sequence ID" value="CAF1183804.1"/>
    <property type="molecule type" value="Genomic_DNA"/>
</dbReference>
<protein>
    <submittedName>
        <fullName evidence="1">Uncharacterized protein</fullName>
    </submittedName>
</protein>
<evidence type="ECO:0000313" key="2">
    <source>
        <dbReference type="EMBL" id="CAF3995004.1"/>
    </source>
</evidence>
<evidence type="ECO:0000313" key="1">
    <source>
        <dbReference type="EMBL" id="CAF1183804.1"/>
    </source>
</evidence>
<dbReference type="Proteomes" id="UP000677228">
    <property type="component" value="Unassembled WGS sequence"/>
</dbReference>
<dbReference type="AlphaFoldDB" id="A0A8S2EBY6"/>
<name>A0A8S2EBY6_9BILA</name>
<comment type="caution">
    <text evidence="1">The sequence shown here is derived from an EMBL/GenBank/DDBJ whole genome shotgun (WGS) entry which is preliminary data.</text>
</comment>
<evidence type="ECO:0000313" key="3">
    <source>
        <dbReference type="Proteomes" id="UP000677228"/>
    </source>
</evidence>
<dbReference type="Proteomes" id="UP000682733">
    <property type="component" value="Unassembled WGS sequence"/>
</dbReference>
<organism evidence="1 3">
    <name type="scientific">Didymodactylos carnosus</name>
    <dbReference type="NCBI Taxonomy" id="1234261"/>
    <lineage>
        <taxon>Eukaryota</taxon>
        <taxon>Metazoa</taxon>
        <taxon>Spiralia</taxon>
        <taxon>Gnathifera</taxon>
        <taxon>Rotifera</taxon>
        <taxon>Eurotatoria</taxon>
        <taxon>Bdelloidea</taxon>
        <taxon>Philodinida</taxon>
        <taxon>Philodinidae</taxon>
        <taxon>Didymodactylos</taxon>
    </lineage>
</organism>
<sequence>MVDVTRIQSSKYDHEIQADHNSYARSRQVTPSGLTINLSNLKPANQSIDRKSTRPLSRVTVVRVKRLKSSKVDDQRSKSQVLINDSNTETGVTVINVPRLRSTSESLANYRSVTARPATRISVVKLRRVKTTQQNRQQISQSQAPSTSADTKQVLNAALETSSSVKVQSSEAVKKEKSRRSVVKPSTHVNIPIDSSNKSAVTVIKLPRATLSKNTNKQLLPMSSHIQNITSLTLTKPTQSATNNAPITYVNT</sequence>
<reference evidence="1" key="1">
    <citation type="submission" date="2021-02" db="EMBL/GenBank/DDBJ databases">
        <authorList>
            <person name="Nowell W R."/>
        </authorList>
    </citation>
    <scope>NUCLEOTIDE SEQUENCE</scope>
</reference>